<dbReference type="PANTHER" id="PTHR34932:SF1">
    <property type="entry name" value="TRPL TRANSLOCATION DEFECT PROTEIN 14"/>
    <property type="match status" value="1"/>
</dbReference>
<dbReference type="Proteomes" id="UP001209878">
    <property type="component" value="Unassembled WGS sequence"/>
</dbReference>
<feature type="domain" description="NadR/Ttd14 AAA" evidence="1">
    <location>
        <begin position="11"/>
        <end position="118"/>
    </location>
</feature>
<sequence>MMQIENTYFDLASSCDSNCLVICDRGTMDGSAYLAPEQWEKMKCKNKWNNVELRDNRYNQVIHMVSAANGAELFYCTDTHTTRYEGLEHARDLDRATAQAWVGHPYFDVIDNSTDFDRKVMRMVAAVCNRLDIDAGDRLALDSHKRKFLVHSLPPDSVFPEFQDFIVVHDYLVTPNRQMQARIRRRGQNVRWDQTNCCWDMETGNWTYTHTIRRPEINNERPELKMQISAREYKLLLAQRDKDHHTVYKKRRCFLWNNQYFQLDIYDEPCVPRCEGLLLLETYTTHLKKDDLQLPTFLEIEREVTHERQYSMYNLTKLPPTDGSSQLLVDSDTEHKEAMLSIFSTPPKTHLTNGTC</sequence>
<dbReference type="InterPro" id="IPR053227">
    <property type="entry name" value="TRPL-trafficking_regulator"/>
</dbReference>
<evidence type="ECO:0000259" key="1">
    <source>
        <dbReference type="Pfam" id="PF13521"/>
    </source>
</evidence>
<dbReference type="InterPro" id="IPR038727">
    <property type="entry name" value="NadR/Ttd14_AAA_dom"/>
</dbReference>
<protein>
    <recommendedName>
        <fullName evidence="1">NadR/Ttd14 AAA domain-containing protein</fullName>
    </recommendedName>
</protein>
<dbReference type="GO" id="GO:0070300">
    <property type="term" value="F:phosphatidic acid binding"/>
    <property type="evidence" value="ECO:0007669"/>
    <property type="project" value="TreeGrafter"/>
</dbReference>
<evidence type="ECO:0000313" key="2">
    <source>
        <dbReference type="EMBL" id="KAK2189748.1"/>
    </source>
</evidence>
<dbReference type="GO" id="GO:0005525">
    <property type="term" value="F:GTP binding"/>
    <property type="evidence" value="ECO:0007669"/>
    <property type="project" value="TreeGrafter"/>
</dbReference>
<gene>
    <name evidence="2" type="ORF">NP493_98g04011</name>
</gene>
<dbReference type="InterPro" id="IPR033469">
    <property type="entry name" value="CYTH-like_dom_sf"/>
</dbReference>
<reference evidence="2" key="1">
    <citation type="journal article" date="2023" name="Mol. Biol. Evol.">
        <title>Third-Generation Sequencing Reveals the Adaptive Role of the Epigenome in Three Deep-Sea Polychaetes.</title>
        <authorList>
            <person name="Perez M."/>
            <person name="Aroh O."/>
            <person name="Sun Y."/>
            <person name="Lan Y."/>
            <person name="Juniper S.K."/>
            <person name="Young C.R."/>
            <person name="Angers B."/>
            <person name="Qian P.Y."/>
        </authorList>
    </citation>
    <scope>NUCLEOTIDE SEQUENCE</scope>
    <source>
        <strain evidence="2">R07B-5</strain>
    </source>
</reference>
<dbReference type="EMBL" id="JAODUO010000098">
    <property type="protein sequence ID" value="KAK2189748.1"/>
    <property type="molecule type" value="Genomic_DNA"/>
</dbReference>
<dbReference type="Pfam" id="PF13521">
    <property type="entry name" value="AAA_28"/>
    <property type="match status" value="1"/>
</dbReference>
<keyword evidence="3" id="KW-1185">Reference proteome</keyword>
<name>A0AAD9P7T1_RIDPI</name>
<comment type="caution">
    <text evidence="2">The sequence shown here is derived from an EMBL/GenBank/DDBJ whole genome shotgun (WGS) entry which is preliminary data.</text>
</comment>
<dbReference type="PANTHER" id="PTHR34932">
    <property type="entry name" value="TRPL TRANSLOCATION DEFECT PROTEIN 14"/>
    <property type="match status" value="1"/>
</dbReference>
<dbReference type="AlphaFoldDB" id="A0AAD9P7T1"/>
<dbReference type="GO" id="GO:0035091">
    <property type="term" value="F:phosphatidylinositol binding"/>
    <property type="evidence" value="ECO:0007669"/>
    <property type="project" value="TreeGrafter"/>
</dbReference>
<accession>A0AAD9P7T1</accession>
<dbReference type="SUPFAM" id="SSF55154">
    <property type="entry name" value="CYTH-like phosphatases"/>
    <property type="match status" value="1"/>
</dbReference>
<evidence type="ECO:0000313" key="3">
    <source>
        <dbReference type="Proteomes" id="UP001209878"/>
    </source>
</evidence>
<dbReference type="Gene3D" id="2.40.320.10">
    <property type="entry name" value="Hypothetical Protein Pfu-838710-001"/>
    <property type="match status" value="1"/>
</dbReference>
<organism evidence="2 3">
    <name type="scientific">Ridgeia piscesae</name>
    <name type="common">Tubeworm</name>
    <dbReference type="NCBI Taxonomy" id="27915"/>
    <lineage>
        <taxon>Eukaryota</taxon>
        <taxon>Metazoa</taxon>
        <taxon>Spiralia</taxon>
        <taxon>Lophotrochozoa</taxon>
        <taxon>Annelida</taxon>
        <taxon>Polychaeta</taxon>
        <taxon>Sedentaria</taxon>
        <taxon>Canalipalpata</taxon>
        <taxon>Sabellida</taxon>
        <taxon>Siboglinidae</taxon>
        <taxon>Ridgeia</taxon>
    </lineage>
</organism>
<proteinExistence type="predicted"/>